<reference evidence="2 3" key="1">
    <citation type="journal article" date="2018" name="PLoS Genet.">
        <title>Population sequencing reveals clonal diversity and ancestral inbreeding in the grapevine cultivar Chardonnay.</title>
        <authorList>
            <person name="Roach M.J."/>
            <person name="Johnson D.L."/>
            <person name="Bohlmann J."/>
            <person name="van Vuuren H.J."/>
            <person name="Jones S.J."/>
            <person name="Pretorius I.S."/>
            <person name="Schmidt S.A."/>
            <person name="Borneman A.R."/>
        </authorList>
    </citation>
    <scope>NUCLEOTIDE SEQUENCE [LARGE SCALE GENOMIC DNA]</scope>
    <source>
        <strain evidence="3">cv. Chardonnay</strain>
        <tissue evidence="2">Leaf</tissue>
    </source>
</reference>
<dbReference type="InterPro" id="IPR052343">
    <property type="entry name" value="Retrotransposon-Effector_Assoc"/>
</dbReference>
<dbReference type="Proteomes" id="UP000288805">
    <property type="component" value="Unassembled WGS sequence"/>
</dbReference>
<dbReference type="PANTHER" id="PTHR46890:SF1">
    <property type="entry name" value="REVERSE TRANSCRIPTASE DOMAIN-CONTAINING PROTEIN"/>
    <property type="match status" value="1"/>
</dbReference>
<dbReference type="PANTHER" id="PTHR46890">
    <property type="entry name" value="NON-LTR RETROLELEMENT REVERSE TRANSCRIPTASE-LIKE PROTEIN-RELATED"/>
    <property type="match status" value="1"/>
</dbReference>
<proteinExistence type="predicted"/>
<feature type="signal peptide" evidence="1">
    <location>
        <begin position="1"/>
        <end position="26"/>
    </location>
</feature>
<sequence>MGFGPKQRQWIHFCISTVRMAVLVNGSPVDFFLTSRGLRQGDLLSPYFFVLHMEALNSLIAKAEHGGLPSLNQALLGKWLWRFSVERELVEEDHLWKVWGGGGGWTTRMWRDSFGMGLWKDIRKGGKSLMLELLSI</sequence>
<evidence type="ECO:0000313" key="2">
    <source>
        <dbReference type="EMBL" id="RVW33374.1"/>
    </source>
</evidence>
<gene>
    <name evidence="2" type="ORF">CK203_094234</name>
</gene>
<accession>A0A438DD25</accession>
<protein>
    <submittedName>
        <fullName evidence="2">Uncharacterized protein</fullName>
    </submittedName>
</protein>
<name>A0A438DD25_VITVI</name>
<dbReference type="EMBL" id="QGNW01001680">
    <property type="protein sequence ID" value="RVW33374.1"/>
    <property type="molecule type" value="Genomic_DNA"/>
</dbReference>
<evidence type="ECO:0000256" key="1">
    <source>
        <dbReference type="SAM" id="SignalP"/>
    </source>
</evidence>
<organism evidence="2 3">
    <name type="scientific">Vitis vinifera</name>
    <name type="common">Grape</name>
    <dbReference type="NCBI Taxonomy" id="29760"/>
    <lineage>
        <taxon>Eukaryota</taxon>
        <taxon>Viridiplantae</taxon>
        <taxon>Streptophyta</taxon>
        <taxon>Embryophyta</taxon>
        <taxon>Tracheophyta</taxon>
        <taxon>Spermatophyta</taxon>
        <taxon>Magnoliopsida</taxon>
        <taxon>eudicotyledons</taxon>
        <taxon>Gunneridae</taxon>
        <taxon>Pentapetalae</taxon>
        <taxon>rosids</taxon>
        <taxon>Vitales</taxon>
        <taxon>Vitaceae</taxon>
        <taxon>Viteae</taxon>
        <taxon>Vitis</taxon>
    </lineage>
</organism>
<feature type="chain" id="PRO_5019243595" evidence="1">
    <location>
        <begin position="27"/>
        <end position="136"/>
    </location>
</feature>
<keyword evidence="1" id="KW-0732">Signal</keyword>
<evidence type="ECO:0000313" key="3">
    <source>
        <dbReference type="Proteomes" id="UP000288805"/>
    </source>
</evidence>
<dbReference type="AlphaFoldDB" id="A0A438DD25"/>
<comment type="caution">
    <text evidence="2">The sequence shown here is derived from an EMBL/GenBank/DDBJ whole genome shotgun (WGS) entry which is preliminary data.</text>
</comment>